<comment type="function">
    <text evidence="4">Involved in ubiquitination and subsequent proteasomal degradation of target proteins. Together with CUL1, RBX1 and a F-box protein, it forms a SCF E3 ubiquitin ligase complex. The functional specificity of this complex depends on the type of F-box protein. In the SCF complex, it serves as an adapter that links the F-box protein to CUL1.</text>
</comment>
<dbReference type="SUPFAM" id="SSF81382">
    <property type="entry name" value="Skp1 dimerisation domain-like"/>
    <property type="match status" value="1"/>
</dbReference>
<dbReference type="InterPro" id="IPR011333">
    <property type="entry name" value="SKP1/BTB/POZ_sf"/>
</dbReference>
<protein>
    <recommendedName>
        <fullName evidence="4">SKP1-like protein</fullName>
    </recommendedName>
</protein>
<evidence type="ECO:0000259" key="6">
    <source>
        <dbReference type="Pfam" id="PF03931"/>
    </source>
</evidence>
<dbReference type="InterPro" id="IPR016073">
    <property type="entry name" value="Skp1_comp_POZ"/>
</dbReference>
<evidence type="ECO:0000256" key="1">
    <source>
        <dbReference type="ARBA" id="ARBA00004906"/>
    </source>
</evidence>
<dbReference type="InterPro" id="IPR016072">
    <property type="entry name" value="Skp1_comp_dimer"/>
</dbReference>
<proteinExistence type="inferred from homology"/>
<feature type="domain" description="SKP1 component POZ" evidence="6">
    <location>
        <begin position="28"/>
        <end position="94"/>
    </location>
</feature>
<name>A0A2P2NFK5_RHIMU</name>
<dbReference type="Pfam" id="PF03931">
    <property type="entry name" value="Skp1_POZ"/>
    <property type="match status" value="1"/>
</dbReference>
<keyword evidence="3 4" id="KW-0833">Ubl conjugation pathway</keyword>
<comment type="similarity">
    <text evidence="2 4">Belongs to the SKP1 family.</text>
</comment>
<reference evidence="7" key="1">
    <citation type="submission" date="2018-02" db="EMBL/GenBank/DDBJ databases">
        <title>Rhizophora mucronata_Transcriptome.</title>
        <authorList>
            <person name="Meera S.P."/>
            <person name="Sreeshan A."/>
            <person name="Augustine A."/>
        </authorList>
    </citation>
    <scope>NUCLEOTIDE SEQUENCE</scope>
    <source>
        <tissue evidence="7">Leaf</tissue>
    </source>
</reference>
<dbReference type="Gene3D" id="3.30.710.10">
    <property type="entry name" value="Potassium Channel Kv1.1, Chain A"/>
    <property type="match status" value="1"/>
</dbReference>
<comment type="subunit">
    <text evidence="4">Part of a SCF (SKP1-cullin-F-box) protein ligase complex.</text>
</comment>
<dbReference type="SMART" id="SM00512">
    <property type="entry name" value="Skp1"/>
    <property type="match status" value="1"/>
</dbReference>
<organism evidence="7">
    <name type="scientific">Rhizophora mucronata</name>
    <name type="common">Asiatic mangrove</name>
    <dbReference type="NCBI Taxonomy" id="61149"/>
    <lineage>
        <taxon>Eukaryota</taxon>
        <taxon>Viridiplantae</taxon>
        <taxon>Streptophyta</taxon>
        <taxon>Embryophyta</taxon>
        <taxon>Tracheophyta</taxon>
        <taxon>Spermatophyta</taxon>
        <taxon>Magnoliopsida</taxon>
        <taxon>eudicotyledons</taxon>
        <taxon>Gunneridae</taxon>
        <taxon>Pentapetalae</taxon>
        <taxon>rosids</taxon>
        <taxon>fabids</taxon>
        <taxon>Malpighiales</taxon>
        <taxon>Rhizophoraceae</taxon>
        <taxon>Rhizophora</taxon>
    </lineage>
</organism>
<evidence type="ECO:0000313" key="7">
    <source>
        <dbReference type="EMBL" id="MBX41277.1"/>
    </source>
</evidence>
<dbReference type="SUPFAM" id="SSF54695">
    <property type="entry name" value="POZ domain"/>
    <property type="match status" value="1"/>
</dbReference>
<dbReference type="UniPathway" id="UPA00143"/>
<dbReference type="AlphaFoldDB" id="A0A2P2NFK5"/>
<evidence type="ECO:0000256" key="4">
    <source>
        <dbReference type="PIRNR" id="PIRNR028729"/>
    </source>
</evidence>
<dbReference type="GO" id="GO:0016567">
    <property type="term" value="P:protein ubiquitination"/>
    <property type="evidence" value="ECO:0007669"/>
    <property type="project" value="UniProtKB-UniRule"/>
</dbReference>
<dbReference type="InterPro" id="IPR016897">
    <property type="entry name" value="SKP1"/>
</dbReference>
<dbReference type="InterPro" id="IPR001232">
    <property type="entry name" value="SKP1-like"/>
</dbReference>
<dbReference type="GO" id="GO:0009867">
    <property type="term" value="P:jasmonic acid mediated signaling pathway"/>
    <property type="evidence" value="ECO:0007669"/>
    <property type="project" value="UniProtKB-ARBA"/>
</dbReference>
<dbReference type="GO" id="GO:0006511">
    <property type="term" value="P:ubiquitin-dependent protein catabolic process"/>
    <property type="evidence" value="ECO:0007669"/>
    <property type="project" value="InterPro"/>
</dbReference>
<dbReference type="EMBL" id="GGEC01060793">
    <property type="protein sequence ID" value="MBX41277.1"/>
    <property type="molecule type" value="Transcribed_RNA"/>
</dbReference>
<feature type="domain" description="SKP1 component dimerisation" evidence="5">
    <location>
        <begin position="136"/>
        <end position="182"/>
    </location>
</feature>
<evidence type="ECO:0000256" key="3">
    <source>
        <dbReference type="ARBA" id="ARBA00022786"/>
    </source>
</evidence>
<dbReference type="Pfam" id="PF01466">
    <property type="entry name" value="Skp1"/>
    <property type="match status" value="1"/>
</dbReference>
<accession>A0A2P2NFK5</accession>
<dbReference type="PANTHER" id="PTHR11165">
    <property type="entry name" value="SKP1"/>
    <property type="match status" value="1"/>
</dbReference>
<comment type="pathway">
    <text evidence="1 4">Protein modification; protein ubiquitination.</text>
</comment>
<sequence>MSSSREIPEAKPADAVVADEPAVKDERQITLKTADNQLFKVEISVAMEFAAVKAFYEDNEAEVEASLDDHPPVPLLNVLSAPLAVTIEFCRKQVEFRRTSASRAVKDKYATEFLKGRSNDEIKEMILVANYLNIKDFLEVLNQTIADRIKNKSVEYVRAFFGIQNDFTAEEEARLRQEHAWAFEGVDED</sequence>
<evidence type="ECO:0000256" key="2">
    <source>
        <dbReference type="ARBA" id="ARBA00009993"/>
    </source>
</evidence>
<dbReference type="PIRSF" id="PIRSF028729">
    <property type="entry name" value="E3_ubiquit_lig_SCF_Skp"/>
    <property type="match status" value="1"/>
</dbReference>
<dbReference type="InterPro" id="IPR036296">
    <property type="entry name" value="SKP1-like_dim_sf"/>
</dbReference>
<evidence type="ECO:0000259" key="5">
    <source>
        <dbReference type="Pfam" id="PF01466"/>
    </source>
</evidence>